<reference evidence="1 2" key="2">
    <citation type="submission" date="2014-03" db="EMBL/GenBank/DDBJ databases">
        <title>The Genome Sequence of Anncaliia algerae insect isolate PRA339.</title>
        <authorList>
            <consortium name="The Broad Institute Genome Sequencing Platform"/>
            <consortium name="The Broad Institute Genome Sequencing Center for Infectious Disease"/>
            <person name="Cuomo C."/>
            <person name="Becnel J."/>
            <person name="Sanscrainte N."/>
            <person name="Walker B."/>
            <person name="Young S.K."/>
            <person name="Zeng Q."/>
            <person name="Gargeya S."/>
            <person name="Fitzgerald M."/>
            <person name="Haas B."/>
            <person name="Abouelleil A."/>
            <person name="Alvarado L."/>
            <person name="Arachchi H.M."/>
            <person name="Berlin A.M."/>
            <person name="Chapman S.B."/>
            <person name="Dewar J."/>
            <person name="Goldberg J."/>
            <person name="Griggs A."/>
            <person name="Gujja S."/>
            <person name="Hansen M."/>
            <person name="Howarth C."/>
            <person name="Imamovic A."/>
            <person name="Larimer J."/>
            <person name="McCowan C."/>
            <person name="Murphy C."/>
            <person name="Neiman D."/>
            <person name="Pearson M."/>
            <person name="Priest M."/>
            <person name="Roberts A."/>
            <person name="Saif S."/>
            <person name="Shea T."/>
            <person name="Sisk P."/>
            <person name="Sykes S."/>
            <person name="Wortman J."/>
            <person name="Nusbaum C."/>
            <person name="Birren B."/>
        </authorList>
    </citation>
    <scope>NUCLEOTIDE SEQUENCE [LARGE SCALE GENOMIC DNA]</scope>
    <source>
        <strain evidence="1 2">PRA339</strain>
    </source>
</reference>
<proteinExistence type="predicted"/>
<dbReference type="AlphaFoldDB" id="A0A059F5S3"/>
<accession>A0A059F5S3</accession>
<evidence type="ECO:0000313" key="2">
    <source>
        <dbReference type="Proteomes" id="UP000030655"/>
    </source>
</evidence>
<dbReference type="Proteomes" id="UP000030655">
    <property type="component" value="Unassembled WGS sequence"/>
</dbReference>
<organism evidence="1 2">
    <name type="scientific">Anncaliia algerae PRA339</name>
    <dbReference type="NCBI Taxonomy" id="1288291"/>
    <lineage>
        <taxon>Eukaryota</taxon>
        <taxon>Fungi</taxon>
        <taxon>Fungi incertae sedis</taxon>
        <taxon>Microsporidia</taxon>
        <taxon>Tubulinosematoidea</taxon>
        <taxon>Tubulinosematidae</taxon>
        <taxon>Anncaliia</taxon>
    </lineage>
</organism>
<reference evidence="2" key="1">
    <citation type="submission" date="2013-02" db="EMBL/GenBank/DDBJ databases">
        <authorList>
            <consortium name="The Broad Institute Genome Sequencing Platform"/>
            <person name="Cuomo C."/>
            <person name="Becnel J."/>
            <person name="Sanscrainte N."/>
            <person name="Walker B."/>
            <person name="Young S.K."/>
            <person name="Zeng Q."/>
            <person name="Gargeya S."/>
            <person name="Fitzgerald M."/>
            <person name="Haas B."/>
            <person name="Abouelleil A."/>
            <person name="Alvarado L."/>
            <person name="Arachchi H.M."/>
            <person name="Berlin A.M."/>
            <person name="Chapman S.B."/>
            <person name="Dewar J."/>
            <person name="Goldberg J."/>
            <person name="Griggs A."/>
            <person name="Gujja S."/>
            <person name="Hansen M."/>
            <person name="Howarth C."/>
            <person name="Imamovic A."/>
            <person name="Larimer J."/>
            <person name="McCowan C."/>
            <person name="Murphy C."/>
            <person name="Neiman D."/>
            <person name="Pearson M."/>
            <person name="Priest M."/>
            <person name="Roberts A."/>
            <person name="Saif S."/>
            <person name="Shea T."/>
            <person name="Sisk P."/>
            <person name="Sykes S."/>
            <person name="Wortman J."/>
            <person name="Nusbaum C."/>
            <person name="Birren B."/>
        </authorList>
    </citation>
    <scope>NUCLEOTIDE SEQUENCE [LARGE SCALE GENOMIC DNA]</scope>
    <source>
        <strain evidence="2">PRA339</strain>
    </source>
</reference>
<dbReference type="VEuPathDB" id="MicrosporidiaDB:H312_00012"/>
<sequence>MKFSKSKNIFLYNINRENPKVSNRKLFQILEILNFLYFESAKYGSILRKWFTFKYLQESIHLYSSILLIERDDLDNLKTIKFKEEFVSTPLYPNLKGIINK</sequence>
<keyword evidence="2" id="KW-1185">Reference proteome</keyword>
<gene>
    <name evidence="1" type="ORF">H312_00012</name>
</gene>
<name>A0A059F5S3_9MICR</name>
<evidence type="ECO:0000313" key="1">
    <source>
        <dbReference type="EMBL" id="KCZ82354.1"/>
    </source>
</evidence>
<dbReference type="EMBL" id="KK365130">
    <property type="protein sequence ID" value="KCZ82354.1"/>
    <property type="molecule type" value="Genomic_DNA"/>
</dbReference>
<protein>
    <submittedName>
        <fullName evidence="1">Uncharacterized protein</fullName>
    </submittedName>
</protein>
<dbReference type="HOGENOM" id="CLU_2291003_0_0_1"/>